<organism evidence="3">
    <name type="scientific">Acidicaldus sp</name>
    <dbReference type="NCBI Taxonomy" id="1872105"/>
    <lineage>
        <taxon>Bacteria</taxon>
        <taxon>Pseudomonadati</taxon>
        <taxon>Pseudomonadota</taxon>
        <taxon>Alphaproteobacteria</taxon>
        <taxon>Acetobacterales</taxon>
        <taxon>Acetobacteraceae</taxon>
        <taxon>Acidicaldus</taxon>
    </lineage>
</organism>
<accession>A0A8J4HDS6</accession>
<reference evidence="3" key="1">
    <citation type="journal article" date="2020" name="mSystems">
        <title>Genome- and Community-Level Interaction Insights into Carbon Utilization and Element Cycling Functions of Hydrothermarchaeota in Hydrothermal Sediment.</title>
        <authorList>
            <person name="Zhou Z."/>
            <person name="Liu Y."/>
            <person name="Xu W."/>
            <person name="Pan J."/>
            <person name="Luo Z.H."/>
            <person name="Li M."/>
        </authorList>
    </citation>
    <scope>NUCLEOTIDE SEQUENCE</scope>
    <source>
        <strain evidence="3">SpSt-997</strain>
    </source>
</reference>
<evidence type="ECO:0000259" key="2">
    <source>
        <dbReference type="Pfam" id="PF10135"/>
    </source>
</evidence>
<dbReference type="AlphaFoldDB" id="A0A8J4HDS6"/>
<comment type="caution">
    <text evidence="3">The sequence shown here is derived from an EMBL/GenBank/DDBJ whole genome shotgun (WGS) entry which is preliminary data.</text>
</comment>
<protein>
    <recommendedName>
        <fullName evidence="2">Flagellar protein FlgJ N-terminal domain-containing protein</fullName>
    </recommendedName>
</protein>
<name>A0A8J4HDS6_9PROT</name>
<feature type="compositionally biased region" description="Low complexity" evidence="1">
    <location>
        <begin position="103"/>
        <end position="112"/>
    </location>
</feature>
<feature type="region of interest" description="Disordered" evidence="1">
    <location>
        <begin position="100"/>
        <end position="121"/>
    </location>
</feature>
<dbReference type="EMBL" id="DTQM01000185">
    <property type="protein sequence ID" value="HGC43435.1"/>
    <property type="molecule type" value="Genomic_DNA"/>
</dbReference>
<feature type="domain" description="Flagellar protein FlgJ N-terminal" evidence="2">
    <location>
        <begin position="53"/>
        <end position="89"/>
    </location>
</feature>
<dbReference type="InterPro" id="IPR019301">
    <property type="entry name" value="Flagellar_prot_FlgJ_N"/>
</dbReference>
<dbReference type="Pfam" id="PF10135">
    <property type="entry name" value="Rod-binding"/>
    <property type="match status" value="1"/>
</dbReference>
<gene>
    <name evidence="3" type="ORF">ENY07_09500</name>
</gene>
<evidence type="ECO:0000313" key="3">
    <source>
        <dbReference type="EMBL" id="HGC43435.1"/>
    </source>
</evidence>
<sequence>MPGILLPPAASLPPEAAGLAPAEIAKAWKAAEDFEAMALGSFLDPIFKTADASNEAFGGGVGESTWKPMLVTAMAKQIAAAGGLGLARPVFAEMLRMQESVNRSAASSPAPRATRKTEHTP</sequence>
<proteinExistence type="predicted"/>
<evidence type="ECO:0000256" key="1">
    <source>
        <dbReference type="SAM" id="MobiDB-lite"/>
    </source>
</evidence>